<reference evidence="4 5" key="1">
    <citation type="submission" date="2019-08" db="EMBL/GenBank/DDBJ databases">
        <title>Hyperibacter terrae gen. nov., sp. nov. and Hyperibacter viscosus sp. nov., two new members in the family Rhodospirillaceae isolated from the rhizosphere of Hypericum perforatum.</title>
        <authorList>
            <person name="Noviana Z."/>
        </authorList>
    </citation>
    <scope>NUCLEOTIDE SEQUENCE [LARGE SCALE GENOMIC DNA]</scope>
    <source>
        <strain evidence="4 5">R5913</strain>
    </source>
</reference>
<dbReference type="InterPro" id="IPR036291">
    <property type="entry name" value="NAD(P)-bd_dom_sf"/>
</dbReference>
<dbReference type="InterPro" id="IPR020904">
    <property type="entry name" value="Sc_DH/Rdtase_CS"/>
</dbReference>
<dbReference type="GO" id="GO:0016614">
    <property type="term" value="F:oxidoreductase activity, acting on CH-OH group of donors"/>
    <property type="evidence" value="ECO:0007669"/>
    <property type="project" value="UniProtKB-ARBA"/>
</dbReference>
<dbReference type="Proteomes" id="UP000326202">
    <property type="component" value="Chromosome"/>
</dbReference>
<dbReference type="Gene3D" id="3.40.50.720">
    <property type="entry name" value="NAD(P)-binding Rossmann-like Domain"/>
    <property type="match status" value="1"/>
</dbReference>
<dbReference type="InterPro" id="IPR002347">
    <property type="entry name" value="SDR_fam"/>
</dbReference>
<accession>A0A5J6MEX6</accession>
<dbReference type="SUPFAM" id="SSF51735">
    <property type="entry name" value="NAD(P)-binding Rossmann-fold domains"/>
    <property type="match status" value="1"/>
</dbReference>
<dbReference type="PRINTS" id="PR00081">
    <property type="entry name" value="GDHRDH"/>
</dbReference>
<organism evidence="4 5">
    <name type="scientific">Hypericibacter terrae</name>
    <dbReference type="NCBI Taxonomy" id="2602015"/>
    <lineage>
        <taxon>Bacteria</taxon>
        <taxon>Pseudomonadati</taxon>
        <taxon>Pseudomonadota</taxon>
        <taxon>Alphaproteobacteria</taxon>
        <taxon>Rhodospirillales</taxon>
        <taxon>Dongiaceae</taxon>
        <taxon>Hypericibacter</taxon>
    </lineage>
</organism>
<dbReference type="PROSITE" id="PS00061">
    <property type="entry name" value="ADH_SHORT"/>
    <property type="match status" value="1"/>
</dbReference>
<evidence type="ECO:0000313" key="4">
    <source>
        <dbReference type="EMBL" id="QEX15929.1"/>
    </source>
</evidence>
<keyword evidence="5" id="KW-1185">Reference proteome</keyword>
<dbReference type="KEGG" id="htq:FRZ44_12190"/>
<dbReference type="RefSeq" id="WP_225308567.1">
    <property type="nucleotide sequence ID" value="NZ_CP042906.1"/>
</dbReference>
<dbReference type="PRINTS" id="PR00080">
    <property type="entry name" value="SDRFAMILY"/>
</dbReference>
<protein>
    <submittedName>
        <fullName evidence="4">3-ketoacyl-ACP reductase</fullName>
    </submittedName>
</protein>
<comment type="similarity">
    <text evidence="1 3">Belongs to the short-chain dehydrogenases/reductases (SDR) family.</text>
</comment>
<dbReference type="PANTHER" id="PTHR48107:SF7">
    <property type="entry name" value="RE15974P"/>
    <property type="match status" value="1"/>
</dbReference>
<dbReference type="AlphaFoldDB" id="A0A5J6MEX6"/>
<evidence type="ECO:0000256" key="2">
    <source>
        <dbReference type="ARBA" id="ARBA00023002"/>
    </source>
</evidence>
<dbReference type="Pfam" id="PF00106">
    <property type="entry name" value="adh_short"/>
    <property type="match status" value="1"/>
</dbReference>
<gene>
    <name evidence="4" type="ORF">FRZ44_12190</name>
</gene>
<dbReference type="EMBL" id="CP042906">
    <property type="protein sequence ID" value="QEX15929.1"/>
    <property type="molecule type" value="Genomic_DNA"/>
</dbReference>
<name>A0A5J6MEX6_9PROT</name>
<dbReference type="PANTHER" id="PTHR48107">
    <property type="entry name" value="NADPH-DEPENDENT ALDEHYDE REDUCTASE-LIKE PROTEIN, CHLOROPLASTIC-RELATED"/>
    <property type="match status" value="1"/>
</dbReference>
<evidence type="ECO:0000256" key="3">
    <source>
        <dbReference type="RuleBase" id="RU000363"/>
    </source>
</evidence>
<keyword evidence="2" id="KW-0560">Oxidoreductase</keyword>
<sequence>MRDPDNDRVAIVTGASHGIGAAVAARLAEDGFTVILSYSGDGAAADALARQIETRGGRARAARADMGDPDSVRALFDDAETLFGGVDLLVNNAGIMTLSNIVGTDELTFERLVNGNLRGLFNTLREAANRLRDGGRFIYFSAGVVGLLQPTHGAYGATKAAVEAMTNILARELRGGAFGIDAEADMRGPSLQGEPGAFRERREPFAPGEELRPPDDIAGAVAVLASCDDGWVKGRTHRQGAGAA</sequence>
<proteinExistence type="inferred from homology"/>
<evidence type="ECO:0000313" key="5">
    <source>
        <dbReference type="Proteomes" id="UP000326202"/>
    </source>
</evidence>
<evidence type="ECO:0000256" key="1">
    <source>
        <dbReference type="ARBA" id="ARBA00006484"/>
    </source>
</evidence>